<dbReference type="InterPro" id="IPR027417">
    <property type="entry name" value="P-loop_NTPase"/>
</dbReference>
<feature type="transmembrane region" description="Helical" evidence="1">
    <location>
        <begin position="536"/>
        <end position="558"/>
    </location>
</feature>
<comment type="caution">
    <text evidence="2">The sequence shown here is derived from an EMBL/GenBank/DDBJ whole genome shotgun (WGS) entry which is preliminary data.</text>
</comment>
<dbReference type="Proteomes" id="UP000192758">
    <property type="component" value="Unassembled WGS sequence"/>
</dbReference>
<dbReference type="AlphaFoldDB" id="A0A1W0E7Q0"/>
<feature type="transmembrane region" description="Helical" evidence="1">
    <location>
        <begin position="588"/>
        <end position="609"/>
    </location>
</feature>
<keyword evidence="1" id="KW-1133">Transmembrane helix</keyword>
<organism evidence="2 3">
    <name type="scientific">Ecytonucleospora hepatopenaei</name>
    <dbReference type="NCBI Taxonomy" id="646526"/>
    <lineage>
        <taxon>Eukaryota</taxon>
        <taxon>Fungi</taxon>
        <taxon>Fungi incertae sedis</taxon>
        <taxon>Microsporidia</taxon>
        <taxon>Enterocytozoonidae</taxon>
        <taxon>Ecytonucleospora</taxon>
    </lineage>
</organism>
<keyword evidence="1" id="KW-0472">Membrane</keyword>
<keyword evidence="1" id="KW-0812">Transmembrane</keyword>
<evidence type="ECO:0008006" key="4">
    <source>
        <dbReference type="Google" id="ProtNLM"/>
    </source>
</evidence>
<feature type="transmembrane region" description="Helical" evidence="1">
    <location>
        <begin position="467"/>
        <end position="486"/>
    </location>
</feature>
<evidence type="ECO:0000256" key="1">
    <source>
        <dbReference type="SAM" id="Phobius"/>
    </source>
</evidence>
<accession>A0A1W0E7Q0</accession>
<feature type="transmembrane region" description="Helical" evidence="1">
    <location>
        <begin position="419"/>
        <end position="446"/>
    </location>
</feature>
<feature type="transmembrane region" description="Helical" evidence="1">
    <location>
        <begin position="346"/>
        <end position="366"/>
    </location>
</feature>
<feature type="transmembrane region" description="Helical" evidence="1">
    <location>
        <begin position="498"/>
        <end position="524"/>
    </location>
</feature>
<proteinExistence type="predicted"/>
<evidence type="ECO:0000313" key="2">
    <source>
        <dbReference type="EMBL" id="OQS55253.1"/>
    </source>
</evidence>
<evidence type="ECO:0000313" key="3">
    <source>
        <dbReference type="Proteomes" id="UP000192758"/>
    </source>
</evidence>
<sequence>MQKVSLLEKMKTEIPHKNTCSLIWNKLFVKKGKLFKLIDSDGAVLPGKITNIICRNKEERTLLVETLSDNLDASKWNKNVELQYGYKIEYSNENVKIGVVTSKNTFLESITVQEHIKFIQNNNDFNRDIRDFYKPLLIEKKDIKIKDLSTTERILLKIAECEISMCDIIFLDLSEIEIFGLSEIVNKYLQRLCTEYNTGILFLTKEASSKYLTKIPHIILIEKGANLYQGTYQNIKKYFAEKQINYLKEYGERFQFDADESTSRCVNKILSESIPTITFLNEEYFDHKVGTELNPYIKIYESDKNKNDTFVGVNLEEKTCLEISKSFLFLLKNLFKSNFSKIQFNFNFLLPEFLYILTAFLFRFFINLIKIEDHYTGVNGLSYVNLVKSAFSKNEEIFKIKNIKGDYIDKELISDKNEILWVIFCSKMFILMLLRLLIYSCFNLNLYRARSLLLYKNYKSDVFTKKMFYKAFLTINGFKLLAGGFFDFLACRILLGGFFYVGLRLFFFVILFKVFEIQLFLGLYGIFLKIKKYKAITINISFLITKCMLLTLLLTYFLQDYKENCEISGDKRFKYFINIFYCIINPNIRNFLICSGTMLCLNLIMFVIVMKG</sequence>
<dbReference type="OrthoDB" id="66620at2759"/>
<keyword evidence="3" id="KW-1185">Reference proteome</keyword>
<dbReference type="VEuPathDB" id="MicrosporidiaDB:EHP00_601"/>
<gene>
    <name evidence="2" type="ORF">EHP00_601</name>
</gene>
<dbReference type="EMBL" id="MNPJ01000012">
    <property type="protein sequence ID" value="OQS55253.1"/>
    <property type="molecule type" value="Genomic_DNA"/>
</dbReference>
<name>A0A1W0E7Q0_9MICR</name>
<reference evidence="2 3" key="1">
    <citation type="journal article" date="2017" name="Environ. Microbiol.">
        <title>Decay of the glycolytic pathway and adaptation to intranuclear parasitism within Enterocytozoonidae microsporidia.</title>
        <authorList>
            <person name="Wiredu Boakye D."/>
            <person name="Jaroenlak P."/>
            <person name="Prachumwat A."/>
            <person name="Williams T.A."/>
            <person name="Bateman K.S."/>
            <person name="Itsathitphaisarn O."/>
            <person name="Sritunyalucksana K."/>
            <person name="Paszkiewicz K.H."/>
            <person name="Moore K.A."/>
            <person name="Stentiford G.D."/>
            <person name="Williams B.A."/>
        </authorList>
    </citation>
    <scope>NUCLEOTIDE SEQUENCE [LARGE SCALE GENOMIC DNA]</scope>
    <source>
        <strain evidence="2 3">TH1</strain>
    </source>
</reference>
<dbReference type="Gene3D" id="3.40.50.300">
    <property type="entry name" value="P-loop containing nucleotide triphosphate hydrolases"/>
    <property type="match status" value="1"/>
</dbReference>
<protein>
    <recommendedName>
        <fullName evidence="4">ABC transporter domain-containing protein</fullName>
    </recommendedName>
</protein>